<evidence type="ECO:0000259" key="6">
    <source>
        <dbReference type="Pfam" id="PF17210"/>
    </source>
</evidence>
<dbReference type="RefSeq" id="WP_349280155.1">
    <property type="nucleotide sequence ID" value="NZ_CP157675.1"/>
</dbReference>
<dbReference type="Gene3D" id="2.60.40.10">
    <property type="entry name" value="Immunoglobulins"/>
    <property type="match status" value="1"/>
</dbReference>
<accession>A0AAU7LSZ6</accession>
<evidence type="ECO:0000256" key="2">
    <source>
        <dbReference type="ARBA" id="ARBA00022525"/>
    </source>
</evidence>
<evidence type="ECO:0000256" key="5">
    <source>
        <dbReference type="SAM" id="SignalP"/>
    </source>
</evidence>
<feature type="chain" id="PRO_5043873806" evidence="5">
    <location>
        <begin position="37"/>
        <end position="691"/>
    </location>
</feature>
<dbReference type="SUPFAM" id="SSF117074">
    <property type="entry name" value="Hypothetical protein PA1324"/>
    <property type="match status" value="1"/>
</dbReference>
<evidence type="ECO:0000256" key="1">
    <source>
        <dbReference type="ARBA" id="ARBA00004613"/>
    </source>
</evidence>
<dbReference type="AlphaFoldDB" id="A0AAU7LSZ6"/>
<reference evidence="7" key="1">
    <citation type="submission" date="2024-05" db="EMBL/GenBank/DDBJ databases">
        <authorList>
            <person name="Bunk B."/>
            <person name="Swiderski J."/>
            <person name="Sproer C."/>
            <person name="Thiel V."/>
        </authorList>
    </citation>
    <scope>NUCLEOTIDE SEQUENCE</scope>
    <source>
        <strain evidence="7">DSM 17735</strain>
    </source>
</reference>
<feature type="domain" description="SD-repeat containing protein B" evidence="6">
    <location>
        <begin position="597"/>
        <end position="655"/>
    </location>
</feature>
<dbReference type="InterPro" id="IPR013783">
    <property type="entry name" value="Ig-like_fold"/>
</dbReference>
<evidence type="ECO:0000256" key="4">
    <source>
        <dbReference type="SAM" id="MobiDB-lite"/>
    </source>
</evidence>
<keyword evidence="2" id="KW-0964">Secreted</keyword>
<organism evidence="7">
    <name type="scientific">Polaromonas hydrogenivorans</name>
    <dbReference type="NCBI Taxonomy" id="335476"/>
    <lineage>
        <taxon>Bacteria</taxon>
        <taxon>Pseudomonadati</taxon>
        <taxon>Pseudomonadota</taxon>
        <taxon>Betaproteobacteria</taxon>
        <taxon>Burkholderiales</taxon>
        <taxon>Comamonadaceae</taxon>
        <taxon>Polaromonas</taxon>
    </lineage>
</organism>
<feature type="region of interest" description="Disordered" evidence="4">
    <location>
        <begin position="279"/>
        <end position="301"/>
    </location>
</feature>
<protein>
    <submittedName>
        <fullName evidence="7">SdrD B-like domain-containing protein</fullName>
    </submittedName>
</protein>
<proteinExistence type="predicted"/>
<evidence type="ECO:0000313" key="7">
    <source>
        <dbReference type="EMBL" id="XBP70827.1"/>
    </source>
</evidence>
<comment type="subcellular location">
    <subcellularLocation>
        <location evidence="1">Secreted</location>
    </subcellularLocation>
</comment>
<dbReference type="InterPro" id="IPR033764">
    <property type="entry name" value="Sdr_B"/>
</dbReference>
<gene>
    <name evidence="7" type="ORF">ABLV49_03175</name>
</gene>
<keyword evidence="3 5" id="KW-0732">Signal</keyword>
<dbReference type="Pfam" id="PF17210">
    <property type="entry name" value="SdrD_B"/>
    <property type="match status" value="1"/>
</dbReference>
<dbReference type="EMBL" id="CP157675">
    <property type="protein sequence ID" value="XBP70827.1"/>
    <property type="molecule type" value="Genomic_DNA"/>
</dbReference>
<name>A0AAU7LSZ6_9BURK</name>
<evidence type="ECO:0000256" key="3">
    <source>
        <dbReference type="ARBA" id="ARBA00022729"/>
    </source>
</evidence>
<feature type="signal peptide" evidence="5">
    <location>
        <begin position="1"/>
        <end position="36"/>
    </location>
</feature>
<dbReference type="GO" id="GO:0005576">
    <property type="term" value="C:extracellular region"/>
    <property type="evidence" value="ECO:0007669"/>
    <property type="project" value="UniProtKB-SubCell"/>
</dbReference>
<sequence length="691" mass="72471">MKGAARPVRPRVATRSAWLRTALAGLAASAATAVLAQGANPSTSDAPYVDRVMAPSALPEDDLEPAAGEYNATGWPRSLRVDASVFSQRGASTTLSRAVGVGGFLDTPDHGALSINANLTQQRADETVSGLKASTWRIDQRAMPLDAGWRANHGAGDINTGSTSLARGIGRVFLPTTPIRGLGGQWYQGDAIDLNAAAGRTGLFNGLDLAGFQPSGGRVASAGGQFRLPTGTAGTRGNAAFQVFDGRGITEGAGSGSAQDTRAFFAATAWEGAAPWAESLAPGSTPVSERQGGLRLQGNAVRSTSSRSGDALGLWADAAWRTERWRNTAGVFRFEPNLRWGTAVLASDLQGAYWQADTSTRQWQAGFATELSDSVSRAGPGSLSTGRSAFLNLNGRYRLDTRNSIGAALNLRAITSPGQALLLSWDQTSDWGQTQWRSDFANTGGSRTTRFGVDQGWPVIFPASLNTSLAWERVAGGTAPGTGWIWGLLGSVSPVSQWSLDAALRGAQRSDGAKSLNANIGARWLSASGWSLALRYTQTRGQEPLSALVVSALTAATLPTVAATPTSRSVQLLLSYEGRAGSARAPLGGLPGSGAGTLGGTVFFDADANGRREASEAGVPGVTIMLDRRFVTRTDAQGRYEFPAVAAGEHLIEISPDNVPLPWSPVLRDPVHTTLQVRQLTTVDFAVQRER</sequence>